<proteinExistence type="predicted"/>
<reference evidence="1" key="1">
    <citation type="submission" date="2020-10" db="EMBL/GenBank/DDBJ databases">
        <title>Microbiome of the Black Sea water column analyzed by genome centric metagenomics.</title>
        <authorList>
            <person name="Cabello-Yeves P.J."/>
            <person name="Callieri C."/>
            <person name="Picazo A."/>
            <person name="Mehrshad M."/>
            <person name="Haro-Moreno J.M."/>
            <person name="Roda-Garcia J."/>
            <person name="Dzembekova N."/>
            <person name="Slabakova V."/>
            <person name="Slabakova N."/>
            <person name="Moncheva S."/>
            <person name="Rodriguez-Valera F."/>
        </authorList>
    </citation>
    <scope>NUCLEOTIDE SEQUENCE</scope>
    <source>
        <strain evidence="1">BS307-5m-G47</strain>
    </source>
</reference>
<name>A0A937IC21_9GAMM</name>
<accession>A0A937IC21</accession>
<comment type="caution">
    <text evidence="1">The sequence shown here is derived from an EMBL/GenBank/DDBJ whole genome shotgun (WGS) entry which is preliminary data.</text>
</comment>
<dbReference type="Proteomes" id="UP000704935">
    <property type="component" value="Unassembled WGS sequence"/>
</dbReference>
<evidence type="ECO:0000313" key="1">
    <source>
        <dbReference type="EMBL" id="MBL6820250.1"/>
    </source>
</evidence>
<evidence type="ECO:0000313" key="2">
    <source>
        <dbReference type="Proteomes" id="UP000704935"/>
    </source>
</evidence>
<dbReference type="AlphaFoldDB" id="A0A937IC21"/>
<protein>
    <submittedName>
        <fullName evidence="1">Uncharacterized protein</fullName>
    </submittedName>
</protein>
<dbReference type="EMBL" id="JADHQA010000014">
    <property type="protein sequence ID" value="MBL6820250.1"/>
    <property type="molecule type" value="Genomic_DNA"/>
</dbReference>
<gene>
    <name evidence="1" type="ORF">ISQ61_03260</name>
</gene>
<organism evidence="1 2">
    <name type="scientific">SAR86 cluster bacterium</name>
    <dbReference type="NCBI Taxonomy" id="2030880"/>
    <lineage>
        <taxon>Bacteria</taxon>
        <taxon>Pseudomonadati</taxon>
        <taxon>Pseudomonadota</taxon>
        <taxon>Gammaproteobacteria</taxon>
        <taxon>SAR86 cluster</taxon>
    </lineage>
</organism>
<sequence length="50" mass="5834">MSNIDKLQKLRKGLVLLSKDREVVLSFHETFEMVDELLEIVDELLDQESS</sequence>